<accession>A9WNM1</accession>
<sequence>MNAYTSPVPDIVRCAYLDLVVTDLAASRAFYVDVLGLHVTEEDDEVIYLRSFEEFIHHNLVLRKGPSAAAAAFAYRVRTPEDVDKAEA</sequence>
<reference evidence="3" key="1">
    <citation type="journal article" date="2008" name="J. Bacteriol.">
        <title>Genome sequence of the fish pathogen Renibacterium salmoninarum suggests reductive evolution away from an environmental Arthrobacter ancestor.</title>
        <authorList>
            <person name="Wiens G.D."/>
            <person name="Rockey D.D."/>
            <person name="Wu Z."/>
            <person name="Chang J."/>
            <person name="Levy R."/>
            <person name="Crane S."/>
            <person name="Chen D.S."/>
            <person name="Capri G.R."/>
            <person name="Burnett J.R."/>
            <person name="Sudheesh P.S."/>
            <person name="Schipma M.J."/>
            <person name="Burd H."/>
            <person name="Bhattacharyya A."/>
            <person name="Rhodes L.D."/>
            <person name="Kaul R."/>
            <person name="Strom M.S."/>
        </authorList>
    </citation>
    <scope>NUCLEOTIDE SEQUENCE [LARGE SCALE GENOMIC DNA]</scope>
    <source>
        <strain evidence="3">ATCC 33209 / DSM 20767 / JCM 11484 / NBRC 15589 / NCIMB 2235</strain>
    </source>
</reference>
<dbReference type="KEGG" id="rsa:RSal33209_1503"/>
<dbReference type="Gene3D" id="3.10.180.10">
    <property type="entry name" value="2,3-Dihydroxybiphenyl 1,2-Dioxygenase, domain 1"/>
    <property type="match status" value="1"/>
</dbReference>
<evidence type="ECO:0000259" key="1">
    <source>
        <dbReference type="PROSITE" id="PS51819"/>
    </source>
</evidence>
<dbReference type="Proteomes" id="UP000002007">
    <property type="component" value="Chromosome"/>
</dbReference>
<dbReference type="EC" id="1.13.11.15" evidence="2"/>
<dbReference type="InterPro" id="IPR004360">
    <property type="entry name" value="Glyas_Fos-R_dOase_dom"/>
</dbReference>
<gene>
    <name evidence="2" type="ordered locus">RSal33209_1503</name>
</gene>
<protein>
    <submittedName>
        <fullName evidence="2">3,4-dihydroxyphenylacetate 2,3-dioxygenase</fullName>
        <ecNumber evidence="2">1.13.11.15</ecNumber>
    </submittedName>
</protein>
<dbReference type="InterPro" id="IPR029068">
    <property type="entry name" value="Glyas_Bleomycin-R_OHBP_Dase"/>
</dbReference>
<proteinExistence type="predicted"/>
<dbReference type="GO" id="GO:0008687">
    <property type="term" value="F:3,4-dihydroxyphenylacetate 2,3-dioxygenase activity"/>
    <property type="evidence" value="ECO:0007669"/>
    <property type="project" value="UniProtKB-EC"/>
</dbReference>
<dbReference type="Pfam" id="PF00903">
    <property type="entry name" value="Glyoxalase"/>
    <property type="match status" value="1"/>
</dbReference>
<evidence type="ECO:0000313" key="2">
    <source>
        <dbReference type="EMBL" id="ABY23239.1"/>
    </source>
</evidence>
<keyword evidence="3" id="KW-1185">Reference proteome</keyword>
<evidence type="ECO:0000313" key="3">
    <source>
        <dbReference type="Proteomes" id="UP000002007"/>
    </source>
</evidence>
<organism evidence="2 3">
    <name type="scientific">Renibacterium salmoninarum (strain ATCC 33209 / DSM 20767 / JCM 11484 / NBRC 15589 / NCIMB 2235)</name>
    <dbReference type="NCBI Taxonomy" id="288705"/>
    <lineage>
        <taxon>Bacteria</taxon>
        <taxon>Bacillati</taxon>
        <taxon>Actinomycetota</taxon>
        <taxon>Actinomycetes</taxon>
        <taxon>Micrococcales</taxon>
        <taxon>Micrococcaceae</taxon>
        <taxon>Renibacterium</taxon>
    </lineage>
</organism>
<dbReference type="AlphaFoldDB" id="A9WNM1"/>
<dbReference type="EMBL" id="CP000910">
    <property type="protein sequence ID" value="ABY23239.1"/>
    <property type="molecule type" value="Genomic_DNA"/>
</dbReference>
<dbReference type="HOGENOM" id="CLU_2477282_0_0_11"/>
<dbReference type="eggNOG" id="COG0346">
    <property type="taxonomic scope" value="Bacteria"/>
</dbReference>
<dbReference type="PROSITE" id="PS51819">
    <property type="entry name" value="VOC"/>
    <property type="match status" value="1"/>
</dbReference>
<feature type="domain" description="VOC" evidence="1">
    <location>
        <begin position="13"/>
        <end position="88"/>
    </location>
</feature>
<dbReference type="InterPro" id="IPR037523">
    <property type="entry name" value="VOC_core"/>
</dbReference>
<name>A9WNM1_RENSM</name>
<keyword evidence="2" id="KW-0560">Oxidoreductase</keyword>
<dbReference type="STRING" id="288705.RSal33209_1503"/>
<keyword evidence="2" id="KW-0223">Dioxygenase</keyword>
<dbReference type="SUPFAM" id="SSF54593">
    <property type="entry name" value="Glyoxalase/Bleomycin resistance protein/Dihydroxybiphenyl dioxygenase"/>
    <property type="match status" value="1"/>
</dbReference>